<protein>
    <submittedName>
        <fullName evidence="1">Uncharacterized protein</fullName>
    </submittedName>
</protein>
<proteinExistence type="predicted"/>
<dbReference type="AlphaFoldDB" id="A0A7J8QUB1"/>
<dbReference type="Proteomes" id="UP000593561">
    <property type="component" value="Unassembled WGS sequence"/>
</dbReference>
<reference evidence="1 2" key="1">
    <citation type="journal article" date="2019" name="Genome Biol. Evol.">
        <title>Insights into the evolution of the New World diploid cottons (Gossypium, subgenus Houzingenia) based on genome sequencing.</title>
        <authorList>
            <person name="Grover C.E."/>
            <person name="Arick M.A. 2nd"/>
            <person name="Thrash A."/>
            <person name="Conover J.L."/>
            <person name="Sanders W.S."/>
            <person name="Peterson D.G."/>
            <person name="Frelichowski J.E."/>
            <person name="Scheffler J.A."/>
            <person name="Scheffler B.E."/>
            <person name="Wendel J.F."/>
        </authorList>
    </citation>
    <scope>NUCLEOTIDE SEQUENCE [LARGE SCALE GENOMIC DNA]</scope>
    <source>
        <strain evidence="1">27</strain>
        <tissue evidence="1">Leaf</tissue>
    </source>
</reference>
<organism evidence="1 2">
    <name type="scientific">Gossypium davidsonii</name>
    <name type="common">Davidson's cotton</name>
    <name type="synonym">Gossypium klotzschianum subsp. davidsonii</name>
    <dbReference type="NCBI Taxonomy" id="34287"/>
    <lineage>
        <taxon>Eukaryota</taxon>
        <taxon>Viridiplantae</taxon>
        <taxon>Streptophyta</taxon>
        <taxon>Embryophyta</taxon>
        <taxon>Tracheophyta</taxon>
        <taxon>Spermatophyta</taxon>
        <taxon>Magnoliopsida</taxon>
        <taxon>eudicotyledons</taxon>
        <taxon>Gunneridae</taxon>
        <taxon>Pentapetalae</taxon>
        <taxon>rosids</taxon>
        <taxon>malvids</taxon>
        <taxon>Malvales</taxon>
        <taxon>Malvaceae</taxon>
        <taxon>Malvoideae</taxon>
        <taxon>Gossypium</taxon>
    </lineage>
</organism>
<evidence type="ECO:0000313" key="1">
    <source>
        <dbReference type="EMBL" id="MBA0605161.1"/>
    </source>
</evidence>
<sequence>MRIRVRLCFVETLMLNKRIQGKGQDFFEITFSYRMVLLI</sequence>
<comment type="caution">
    <text evidence="1">The sequence shown here is derived from an EMBL/GenBank/DDBJ whole genome shotgun (WGS) entry which is preliminary data.</text>
</comment>
<keyword evidence="2" id="KW-1185">Reference proteome</keyword>
<gene>
    <name evidence="1" type="ORF">Godav_017765</name>
</gene>
<name>A0A7J8QUB1_GOSDV</name>
<evidence type="ECO:0000313" key="2">
    <source>
        <dbReference type="Proteomes" id="UP000593561"/>
    </source>
</evidence>
<dbReference type="EMBL" id="JABFAC010000001">
    <property type="protein sequence ID" value="MBA0605161.1"/>
    <property type="molecule type" value="Genomic_DNA"/>
</dbReference>
<accession>A0A7J8QUB1</accession>